<organism evidence="1 3">
    <name type="scientific">Roseburia inulinivorans</name>
    <dbReference type="NCBI Taxonomy" id="360807"/>
    <lineage>
        <taxon>Bacteria</taxon>
        <taxon>Bacillati</taxon>
        <taxon>Bacillota</taxon>
        <taxon>Clostridia</taxon>
        <taxon>Lachnospirales</taxon>
        <taxon>Lachnospiraceae</taxon>
        <taxon>Roseburia</taxon>
    </lineage>
</organism>
<dbReference type="RefSeq" id="WP_007885018.1">
    <property type="nucleotide sequence ID" value="NZ_DAWDJC010000024.1"/>
</dbReference>
<evidence type="ECO:0000313" key="1">
    <source>
        <dbReference type="EMBL" id="RHD05863.1"/>
    </source>
</evidence>
<dbReference type="EMBL" id="QRHP01000001">
    <property type="protein sequence ID" value="RHF87311.1"/>
    <property type="molecule type" value="Genomic_DNA"/>
</dbReference>
<dbReference type="EMBL" id="QSIQ01000002">
    <property type="protein sequence ID" value="RHD05863.1"/>
    <property type="molecule type" value="Genomic_DNA"/>
</dbReference>
<accession>A0A396AH38</accession>
<evidence type="ECO:0000313" key="3">
    <source>
        <dbReference type="Proteomes" id="UP000266391"/>
    </source>
</evidence>
<sequence length="139" mass="16972">MRVRKMNQVDVKLHDLTKVKLKKYRLNWEETGNPVPRIRNWMERLDYQAVQRRELAKLPERTIHFLEENQDTLFSDVIEKPFLLVSKMFWDVSKMYKVPVRGKEMVLLDGVNGFAEIYYMPVYPRYRCLSEERTKEWEK</sequence>
<reference evidence="3 4" key="1">
    <citation type="submission" date="2018-08" db="EMBL/GenBank/DDBJ databases">
        <title>A genome reference for cultivated species of the human gut microbiota.</title>
        <authorList>
            <person name="Zou Y."/>
            <person name="Xue W."/>
            <person name="Luo G."/>
        </authorList>
    </citation>
    <scope>NUCLEOTIDE SEQUENCE [LARGE SCALE GENOMIC DNA]</scope>
    <source>
        <strain evidence="2 4">AM23-23AC</strain>
        <strain evidence="1 3">AM32-8LB</strain>
    </source>
</reference>
<name>A0A396AH38_9FIRM</name>
<dbReference type="GeneID" id="75164492"/>
<gene>
    <name evidence="2" type="ORF">DW654_00630</name>
    <name evidence="1" type="ORF">DW813_02745</name>
</gene>
<comment type="caution">
    <text evidence="1">The sequence shown here is derived from an EMBL/GenBank/DDBJ whole genome shotgun (WGS) entry which is preliminary data.</text>
</comment>
<dbReference type="Proteomes" id="UP000266391">
    <property type="component" value="Unassembled WGS sequence"/>
</dbReference>
<dbReference type="Proteomes" id="UP000283701">
    <property type="component" value="Unassembled WGS sequence"/>
</dbReference>
<evidence type="ECO:0000313" key="2">
    <source>
        <dbReference type="EMBL" id="RHF87311.1"/>
    </source>
</evidence>
<dbReference type="AlphaFoldDB" id="A0A396AH38"/>
<evidence type="ECO:0000313" key="4">
    <source>
        <dbReference type="Proteomes" id="UP000283701"/>
    </source>
</evidence>
<proteinExistence type="predicted"/>
<protein>
    <submittedName>
        <fullName evidence="1">Uncharacterized protein</fullName>
    </submittedName>
</protein>